<name>A0A150NM66_STRMT</name>
<dbReference type="PANTHER" id="PTHR34135">
    <property type="entry name" value="LYSOZYME"/>
    <property type="match status" value="1"/>
</dbReference>
<dbReference type="EMBL" id="LROT01000013">
    <property type="protein sequence ID" value="KYF34561.1"/>
    <property type="molecule type" value="Genomic_DNA"/>
</dbReference>
<proteinExistence type="inferred from homology"/>
<dbReference type="GO" id="GO:0009253">
    <property type="term" value="P:peptidoglycan catabolic process"/>
    <property type="evidence" value="ECO:0007669"/>
    <property type="project" value="InterPro"/>
</dbReference>
<dbReference type="GO" id="GO:0003796">
    <property type="term" value="F:lysozyme activity"/>
    <property type="evidence" value="ECO:0007669"/>
    <property type="project" value="UniProtKB-EC"/>
</dbReference>
<evidence type="ECO:0000313" key="2">
    <source>
        <dbReference type="EMBL" id="KYF34561.1"/>
    </source>
</evidence>
<dbReference type="Gene3D" id="3.20.20.80">
    <property type="entry name" value="Glycosidases"/>
    <property type="match status" value="1"/>
</dbReference>
<dbReference type="Pfam" id="PF01183">
    <property type="entry name" value="Glyco_hydro_25"/>
    <property type="match status" value="1"/>
</dbReference>
<dbReference type="PANTHER" id="PTHR34135:SF1">
    <property type="entry name" value="GLYCOSYL HYDROLASE FAMILY 25"/>
    <property type="match status" value="1"/>
</dbReference>
<protein>
    <submittedName>
        <fullName evidence="2">Lyzozyme M1 (1,4-beta-N-acetylmuramidase)</fullName>
        <ecNumber evidence="2">3.2.1.17</ecNumber>
    </submittedName>
</protein>
<accession>A0A150NM66</accession>
<evidence type="ECO:0000256" key="1">
    <source>
        <dbReference type="ARBA" id="ARBA00010646"/>
    </source>
</evidence>
<organism evidence="2 3">
    <name type="scientific">Streptococcus mitis</name>
    <dbReference type="NCBI Taxonomy" id="28037"/>
    <lineage>
        <taxon>Bacteria</taxon>
        <taxon>Bacillati</taxon>
        <taxon>Bacillota</taxon>
        <taxon>Bacilli</taxon>
        <taxon>Lactobacillales</taxon>
        <taxon>Streptococcaceae</taxon>
        <taxon>Streptococcus</taxon>
        <taxon>Streptococcus mitis group</taxon>
    </lineage>
</organism>
<keyword evidence="2" id="KW-0378">Hydrolase</keyword>
<dbReference type="PATRIC" id="fig|28037.237.peg.447"/>
<keyword evidence="2" id="KW-0326">Glycosidase</keyword>
<sequence length="107" mass="12124">MSNMNDGVEAFRAKLESLGAKNIGIYVGVYFMEEHSIDTDKFTSVWIPSYGSDSGFYEATPKTDLDYDIHQYTSKGKIAGFDHDLDINVISALKNKEETFRKLFLKP</sequence>
<dbReference type="SUPFAM" id="SSF51445">
    <property type="entry name" value="(Trans)glycosidases"/>
    <property type="match status" value="1"/>
</dbReference>
<dbReference type="InterPro" id="IPR002053">
    <property type="entry name" value="Glyco_hydro_25"/>
</dbReference>
<dbReference type="EC" id="3.2.1.17" evidence="2"/>
<comment type="caution">
    <text evidence="2">The sequence shown here is derived from an EMBL/GenBank/DDBJ whole genome shotgun (WGS) entry which is preliminary data.</text>
</comment>
<reference evidence="2 3" key="1">
    <citation type="submission" date="2016-01" db="EMBL/GenBank/DDBJ databases">
        <title>Highly variable Streptococcus oralis are common among viridans streptococci isolated from primates.</title>
        <authorList>
            <person name="Denapaite D."/>
            <person name="Rieger M."/>
            <person name="Koendgen S."/>
            <person name="Brueckner R."/>
            <person name="Ochigava I."/>
            <person name="Kappeler P."/>
            <person name="Maetz-Rensing K."/>
            <person name="Leendertz F."/>
            <person name="Hakenbeck R."/>
        </authorList>
    </citation>
    <scope>NUCLEOTIDE SEQUENCE [LARGE SCALE GENOMIC DNA]</scope>
    <source>
        <strain evidence="2 3">10712</strain>
    </source>
</reference>
<dbReference type="Proteomes" id="UP000075618">
    <property type="component" value="Unassembled WGS sequence"/>
</dbReference>
<dbReference type="GO" id="GO:0016052">
    <property type="term" value="P:carbohydrate catabolic process"/>
    <property type="evidence" value="ECO:0007669"/>
    <property type="project" value="TreeGrafter"/>
</dbReference>
<evidence type="ECO:0000313" key="3">
    <source>
        <dbReference type="Proteomes" id="UP000075618"/>
    </source>
</evidence>
<dbReference type="InterPro" id="IPR017853">
    <property type="entry name" value="GH"/>
</dbReference>
<dbReference type="AlphaFoldDB" id="A0A150NM66"/>
<dbReference type="GO" id="GO:0016998">
    <property type="term" value="P:cell wall macromolecule catabolic process"/>
    <property type="evidence" value="ECO:0007669"/>
    <property type="project" value="InterPro"/>
</dbReference>
<comment type="similarity">
    <text evidence="1">Belongs to the glycosyl hydrolase 25 family.</text>
</comment>
<gene>
    <name evidence="2" type="ORF">SMI10712_01154</name>
</gene>